<keyword evidence="3" id="KW-0949">S-adenosyl-L-methionine</keyword>
<organism evidence="8 9">
    <name type="scientific">Clostridium pasteurianum BC1</name>
    <dbReference type="NCBI Taxonomy" id="86416"/>
    <lineage>
        <taxon>Bacteria</taxon>
        <taxon>Bacillati</taxon>
        <taxon>Bacillota</taxon>
        <taxon>Clostridia</taxon>
        <taxon>Eubacteriales</taxon>
        <taxon>Clostridiaceae</taxon>
        <taxon>Clostridium</taxon>
    </lineage>
</organism>
<dbReference type="KEGG" id="cpas:Clopa_1493"/>
<dbReference type="NCBIfam" id="TIGR04085">
    <property type="entry name" value="rSAM_more_4Fe4S"/>
    <property type="match status" value="1"/>
</dbReference>
<dbReference type="SFLD" id="SFLDG01067">
    <property type="entry name" value="SPASM/twitch_domain_containing"/>
    <property type="match status" value="1"/>
</dbReference>
<evidence type="ECO:0000313" key="8">
    <source>
        <dbReference type="EMBL" id="AGK96442.1"/>
    </source>
</evidence>
<keyword evidence="2" id="KW-0004">4Fe-4S</keyword>
<dbReference type="InterPro" id="IPR017200">
    <property type="entry name" value="PqqE-like"/>
</dbReference>
<protein>
    <submittedName>
        <fullName evidence="8">Radical SAM additional 4Fe4S-binding domain protein</fullName>
    </submittedName>
</protein>
<dbReference type="InterPro" id="IPR058240">
    <property type="entry name" value="rSAM_sf"/>
</dbReference>
<dbReference type="InterPro" id="IPR013785">
    <property type="entry name" value="Aldolase_TIM"/>
</dbReference>
<name>R4K030_CLOPA</name>
<dbReference type="PATRIC" id="fig|86416.3.peg.1472"/>
<dbReference type="Proteomes" id="UP000013523">
    <property type="component" value="Chromosome"/>
</dbReference>
<reference evidence="8 9" key="1">
    <citation type="submission" date="2012-01" db="EMBL/GenBank/DDBJ databases">
        <title>Complete sequence of chromosome of Clostridium pasteurianum BC1.</title>
        <authorList>
            <consortium name="US DOE Joint Genome Institute"/>
            <person name="Lucas S."/>
            <person name="Han J."/>
            <person name="Lapidus A."/>
            <person name="Cheng J.-F."/>
            <person name="Goodwin L."/>
            <person name="Pitluck S."/>
            <person name="Peters L."/>
            <person name="Mikhailova N."/>
            <person name="Teshima H."/>
            <person name="Detter J.C."/>
            <person name="Han C."/>
            <person name="Tapia R."/>
            <person name="Land M."/>
            <person name="Hauser L."/>
            <person name="Kyrpides N."/>
            <person name="Ivanova N."/>
            <person name="Pagani I."/>
            <person name="Dunn J."/>
            <person name="Taghavi S."/>
            <person name="Francis A."/>
            <person name="van der Lelie D."/>
            <person name="Woyke T."/>
        </authorList>
    </citation>
    <scope>NUCLEOTIDE SEQUENCE [LARGE SCALE GENOMIC DNA]</scope>
    <source>
        <strain evidence="8 9">BC1</strain>
    </source>
</reference>
<keyword evidence="5" id="KW-0408">Iron</keyword>
<evidence type="ECO:0000313" key="9">
    <source>
        <dbReference type="Proteomes" id="UP000013523"/>
    </source>
</evidence>
<feature type="domain" description="Radical SAM core" evidence="7">
    <location>
        <begin position="48"/>
        <end position="258"/>
    </location>
</feature>
<proteinExistence type="predicted"/>
<dbReference type="PANTHER" id="PTHR11228:SF35">
    <property type="entry name" value="MOLYBDENUM COFACTOR BIOSYNTHESIS PROTEIN A-RELATED"/>
    <property type="match status" value="1"/>
</dbReference>
<evidence type="ECO:0000259" key="7">
    <source>
        <dbReference type="PROSITE" id="PS51918"/>
    </source>
</evidence>
<keyword evidence="4" id="KW-0479">Metal-binding</keyword>
<evidence type="ECO:0000256" key="5">
    <source>
        <dbReference type="ARBA" id="ARBA00023004"/>
    </source>
</evidence>
<dbReference type="eggNOG" id="COG0641">
    <property type="taxonomic scope" value="Bacteria"/>
</dbReference>
<sequence>MLDGKSTVYELLHKIDICIPDSLREICIQFAKNIASNYPTESKELKIPSRVSTLYIVLTSKCNSNCLYCFRDLDGSSVSLNKNYIMEIISSFKEISNKNPSIVYTGGEPCLFPDLIEIANYSKEMNIKNTLQTNGTLINKDNASLYASTFDTIQMSLDSTNEEMNDWLRGKKGHFKAVSDAVTLLLKYNVKVRLAATVTKKNFYDILNIKKTFPDVGFQFTPMLQIGKGRNLASLAFSPEEFIEYIADLPSSDKSSILSIGNVLKFGEKNHICGAGTSILSVSPDGDVYPCQMLHHSNFCCGNVRNDSLESIYHTSEILNKFRNLKIDMIDGCKDCDIRHICGGGCRANSFWLNNEVLGEDYFCEYNKQIYFYNLINMFKEVNIEKLESNRT</sequence>
<keyword evidence="6" id="KW-0411">Iron-sulfur</keyword>
<dbReference type="SFLD" id="SFLDG01386">
    <property type="entry name" value="main_SPASM_domain-containing"/>
    <property type="match status" value="1"/>
</dbReference>
<dbReference type="CDD" id="cd21123">
    <property type="entry name" value="SPASM_MftC-like"/>
    <property type="match status" value="1"/>
</dbReference>
<accession>R4K030</accession>
<dbReference type="CDD" id="cd01335">
    <property type="entry name" value="Radical_SAM"/>
    <property type="match status" value="1"/>
</dbReference>
<dbReference type="InterPro" id="IPR007197">
    <property type="entry name" value="rSAM"/>
</dbReference>
<dbReference type="SUPFAM" id="SSF102114">
    <property type="entry name" value="Radical SAM enzymes"/>
    <property type="match status" value="1"/>
</dbReference>
<evidence type="ECO:0000256" key="1">
    <source>
        <dbReference type="ARBA" id="ARBA00001966"/>
    </source>
</evidence>
<dbReference type="HOGENOM" id="CLU_009273_4_4_9"/>
<gene>
    <name evidence="8" type="ORF">Clopa_1493</name>
</gene>
<evidence type="ECO:0000256" key="6">
    <source>
        <dbReference type="ARBA" id="ARBA00023014"/>
    </source>
</evidence>
<dbReference type="STRING" id="86416.Clopa_1493"/>
<comment type="cofactor">
    <cofactor evidence="1">
        <name>[4Fe-4S] cluster</name>
        <dbReference type="ChEBI" id="CHEBI:49883"/>
    </cofactor>
</comment>
<dbReference type="Pfam" id="PF04055">
    <property type="entry name" value="Radical_SAM"/>
    <property type="match status" value="1"/>
</dbReference>
<evidence type="ECO:0000256" key="4">
    <source>
        <dbReference type="ARBA" id="ARBA00022723"/>
    </source>
</evidence>
<dbReference type="InterPro" id="IPR050377">
    <property type="entry name" value="Radical_SAM_PqqE_MftC-like"/>
</dbReference>
<dbReference type="Gene3D" id="3.20.20.70">
    <property type="entry name" value="Aldolase class I"/>
    <property type="match status" value="1"/>
</dbReference>
<keyword evidence="9" id="KW-1185">Reference proteome</keyword>
<dbReference type="GO" id="GO:0003824">
    <property type="term" value="F:catalytic activity"/>
    <property type="evidence" value="ECO:0007669"/>
    <property type="project" value="InterPro"/>
</dbReference>
<dbReference type="SFLD" id="SFLDS00029">
    <property type="entry name" value="Radical_SAM"/>
    <property type="match status" value="1"/>
</dbReference>
<evidence type="ECO:0000256" key="2">
    <source>
        <dbReference type="ARBA" id="ARBA00022485"/>
    </source>
</evidence>
<dbReference type="InterPro" id="IPR023885">
    <property type="entry name" value="4Fe4S-binding_SPASM_dom"/>
</dbReference>
<dbReference type="GO" id="GO:0051539">
    <property type="term" value="F:4 iron, 4 sulfur cluster binding"/>
    <property type="evidence" value="ECO:0007669"/>
    <property type="project" value="UniProtKB-KW"/>
</dbReference>
<dbReference type="PANTHER" id="PTHR11228">
    <property type="entry name" value="RADICAL SAM DOMAIN PROTEIN"/>
    <property type="match status" value="1"/>
</dbReference>
<dbReference type="PROSITE" id="PS51918">
    <property type="entry name" value="RADICAL_SAM"/>
    <property type="match status" value="1"/>
</dbReference>
<dbReference type="AlphaFoldDB" id="R4K030"/>
<evidence type="ECO:0000256" key="3">
    <source>
        <dbReference type="ARBA" id="ARBA00022691"/>
    </source>
</evidence>
<dbReference type="Pfam" id="PF13186">
    <property type="entry name" value="SPASM"/>
    <property type="match status" value="1"/>
</dbReference>
<dbReference type="PIRSF" id="PIRSF037420">
    <property type="entry name" value="PQQ_syn_pqqE"/>
    <property type="match status" value="1"/>
</dbReference>
<dbReference type="EMBL" id="CP003261">
    <property type="protein sequence ID" value="AGK96442.1"/>
    <property type="molecule type" value="Genomic_DNA"/>
</dbReference>
<dbReference type="GO" id="GO:0046872">
    <property type="term" value="F:metal ion binding"/>
    <property type="evidence" value="ECO:0007669"/>
    <property type="project" value="UniProtKB-KW"/>
</dbReference>